<dbReference type="AlphaFoldDB" id="A0A6P6VSF3"/>
<evidence type="ECO:0000313" key="5">
    <source>
        <dbReference type="Proteomes" id="UP001652660"/>
    </source>
</evidence>
<dbReference type="InterPro" id="IPR037175">
    <property type="entry name" value="KFase_sf"/>
</dbReference>
<evidence type="ECO:0000313" key="6">
    <source>
        <dbReference type="RefSeq" id="XP_027105994.1"/>
    </source>
</evidence>
<proteinExistence type="inferred from homology"/>
<comment type="subcellular location">
    <subcellularLocation>
        <location evidence="1">Secreted</location>
        <location evidence="1">Extracellular space</location>
        <location evidence="1">Extracellular matrix</location>
    </subcellularLocation>
</comment>
<evidence type="ECO:0000256" key="1">
    <source>
        <dbReference type="ARBA" id="ARBA00004498"/>
    </source>
</evidence>
<dbReference type="GO" id="GO:0004061">
    <property type="term" value="F:arylformamidase activity"/>
    <property type="evidence" value="ECO:0007669"/>
    <property type="project" value="InterPro"/>
</dbReference>
<comment type="similarity">
    <text evidence="2">Belongs to the Cyclase 1 superfamily.</text>
</comment>
<evidence type="ECO:0000256" key="2">
    <source>
        <dbReference type="ARBA" id="ARBA00007865"/>
    </source>
</evidence>
<gene>
    <name evidence="6" type="primary">LOC113726462</name>
</gene>
<keyword evidence="3" id="KW-0272">Extracellular matrix</keyword>
<dbReference type="OrthoDB" id="7108654at2759"/>
<dbReference type="SUPFAM" id="SSF102198">
    <property type="entry name" value="Putative cyclase"/>
    <property type="match status" value="1"/>
</dbReference>
<dbReference type="PANTHER" id="PTHR31118">
    <property type="entry name" value="CYCLASE-LIKE PROTEIN 2"/>
    <property type="match status" value="1"/>
</dbReference>
<keyword evidence="3" id="KW-0964">Secreted</keyword>
<reference evidence="5" key="1">
    <citation type="journal article" date="2025" name="Foods">
        <title>Unveiling the Microbial Signatures of Arabica Coffee Cherries: Insights into Ripeness Specific Diversity, Functional Traits, and Implications for Quality and Safety.</title>
        <authorList>
            <consortium name="RefSeq"/>
            <person name="Tenea G.N."/>
            <person name="Cifuentes V."/>
            <person name="Reyes P."/>
            <person name="Cevallos-Vallejos M."/>
        </authorList>
    </citation>
    <scope>NUCLEOTIDE SEQUENCE [LARGE SCALE GENOMIC DNA]</scope>
</reference>
<evidence type="ECO:0000256" key="4">
    <source>
        <dbReference type="SAM" id="SignalP"/>
    </source>
</evidence>
<dbReference type="GO" id="GO:0019441">
    <property type="term" value="P:L-tryptophan catabolic process to kynurenine"/>
    <property type="evidence" value="ECO:0007669"/>
    <property type="project" value="InterPro"/>
</dbReference>
<name>A0A6P6VSF3_COFAR</name>
<accession>A0A6P6VSF3</accession>
<keyword evidence="5" id="KW-1185">Reference proteome</keyword>
<evidence type="ECO:0000256" key="3">
    <source>
        <dbReference type="ARBA" id="ARBA00022530"/>
    </source>
</evidence>
<sequence>MKMIFSCWINIIAIVAAARNGFLTIPAVAAAAAPIPADFDDRIIIDISRTMRNGMATFGSVTGARNLTTEIFGGPYIDGILNIGTHYGTHVDSPSHIFPEQLLHQVTVDSLNLSTLVGPVLVVQTPNGVNITGQVIDSLKIPRGVKRVIFKTQNTYRKLMDQQKFEGNFTGFTVGGARRLVQKTDVTFVGIDYMSVAVEGQIVGVHKIFLGASRGIIPVENLKLDEVEPGCYTVYCLPLRVLAEAGPARCILVK</sequence>
<dbReference type="InterPro" id="IPR007325">
    <property type="entry name" value="KFase/CYL"/>
</dbReference>
<reference evidence="6" key="2">
    <citation type="submission" date="2025-08" db="UniProtKB">
        <authorList>
            <consortium name="RefSeq"/>
        </authorList>
    </citation>
    <scope>IDENTIFICATION</scope>
    <source>
        <tissue evidence="6">Leaves</tissue>
    </source>
</reference>
<organism evidence="5 6">
    <name type="scientific">Coffea arabica</name>
    <name type="common">Arabian coffee</name>
    <dbReference type="NCBI Taxonomy" id="13443"/>
    <lineage>
        <taxon>Eukaryota</taxon>
        <taxon>Viridiplantae</taxon>
        <taxon>Streptophyta</taxon>
        <taxon>Embryophyta</taxon>
        <taxon>Tracheophyta</taxon>
        <taxon>Spermatophyta</taxon>
        <taxon>Magnoliopsida</taxon>
        <taxon>eudicotyledons</taxon>
        <taxon>Gunneridae</taxon>
        <taxon>Pentapetalae</taxon>
        <taxon>asterids</taxon>
        <taxon>lamiids</taxon>
        <taxon>Gentianales</taxon>
        <taxon>Rubiaceae</taxon>
        <taxon>Ixoroideae</taxon>
        <taxon>Gardenieae complex</taxon>
        <taxon>Bertiereae - Coffeeae clade</taxon>
        <taxon>Coffeeae</taxon>
        <taxon>Coffea</taxon>
    </lineage>
</organism>
<keyword evidence="4" id="KW-0732">Signal</keyword>
<dbReference type="Proteomes" id="UP001652660">
    <property type="component" value="Chromosome 2c"/>
</dbReference>
<dbReference type="RefSeq" id="XP_027105994.1">
    <property type="nucleotide sequence ID" value="XM_027250193.2"/>
</dbReference>
<dbReference type="Pfam" id="PF04199">
    <property type="entry name" value="Cyclase"/>
    <property type="match status" value="1"/>
</dbReference>
<dbReference type="GeneID" id="113726462"/>
<feature type="chain" id="PRO_5028430550" evidence="4">
    <location>
        <begin position="19"/>
        <end position="254"/>
    </location>
</feature>
<dbReference type="PANTHER" id="PTHR31118:SF12">
    <property type="entry name" value="CYCLASE-LIKE PROTEIN 2"/>
    <property type="match status" value="1"/>
</dbReference>
<feature type="signal peptide" evidence="4">
    <location>
        <begin position="1"/>
        <end position="18"/>
    </location>
</feature>
<dbReference type="Gene3D" id="3.50.30.50">
    <property type="entry name" value="Putative cyclase"/>
    <property type="match status" value="1"/>
</dbReference>
<protein>
    <submittedName>
        <fullName evidence="6">Cyclase-like protein 2</fullName>
    </submittedName>
</protein>